<protein>
    <recommendedName>
        <fullName evidence="1">BAAT/Acyl-CoA thioester hydrolase C-terminal domain-containing protein</fullName>
    </recommendedName>
</protein>
<name>A0A8T3CGH0_9TELE</name>
<dbReference type="GO" id="GO:0006631">
    <property type="term" value="P:fatty acid metabolic process"/>
    <property type="evidence" value="ECO:0007669"/>
    <property type="project" value="TreeGrafter"/>
</dbReference>
<proteinExistence type="predicted"/>
<dbReference type="Gene3D" id="3.40.50.1820">
    <property type="entry name" value="alpha/beta hydrolase"/>
    <property type="match status" value="1"/>
</dbReference>
<organism evidence="2 3">
    <name type="scientific">Albula goreensis</name>
    <dbReference type="NCBI Taxonomy" id="1534307"/>
    <lineage>
        <taxon>Eukaryota</taxon>
        <taxon>Metazoa</taxon>
        <taxon>Chordata</taxon>
        <taxon>Craniata</taxon>
        <taxon>Vertebrata</taxon>
        <taxon>Euteleostomi</taxon>
        <taxon>Actinopterygii</taxon>
        <taxon>Neopterygii</taxon>
        <taxon>Teleostei</taxon>
        <taxon>Albuliformes</taxon>
        <taxon>Albulidae</taxon>
        <taxon>Albula</taxon>
    </lineage>
</organism>
<dbReference type="InterPro" id="IPR014940">
    <property type="entry name" value="BAAT_C"/>
</dbReference>
<reference evidence="2" key="1">
    <citation type="submission" date="2021-01" db="EMBL/GenBank/DDBJ databases">
        <authorList>
            <person name="Zahm M."/>
            <person name="Roques C."/>
            <person name="Cabau C."/>
            <person name="Klopp C."/>
            <person name="Donnadieu C."/>
            <person name="Jouanno E."/>
            <person name="Lampietro C."/>
            <person name="Louis A."/>
            <person name="Herpin A."/>
            <person name="Echchiki A."/>
            <person name="Berthelot C."/>
            <person name="Parey E."/>
            <person name="Roest-Crollius H."/>
            <person name="Braasch I."/>
            <person name="Postlethwait J."/>
            <person name="Bobe J."/>
            <person name="Montfort J."/>
            <person name="Bouchez O."/>
            <person name="Begum T."/>
            <person name="Mejri S."/>
            <person name="Adams A."/>
            <person name="Chen W.-J."/>
            <person name="Guiguen Y."/>
        </authorList>
    </citation>
    <scope>NUCLEOTIDE SEQUENCE</scope>
    <source>
        <tissue evidence="2">Blood</tissue>
    </source>
</reference>
<dbReference type="InterPro" id="IPR029058">
    <property type="entry name" value="AB_hydrolase_fold"/>
</dbReference>
<dbReference type="OrthoDB" id="6347013at2759"/>
<accession>A0A8T3CGH0</accession>
<dbReference type="PANTHER" id="PTHR10824">
    <property type="entry name" value="ACYL-COENZYME A THIOESTERASE-RELATED"/>
    <property type="match status" value="1"/>
</dbReference>
<comment type="caution">
    <text evidence="2">The sequence shown here is derived from an EMBL/GenBank/DDBJ whole genome shotgun (WGS) entry which is preliminary data.</text>
</comment>
<keyword evidence="3" id="KW-1185">Reference proteome</keyword>
<dbReference type="GO" id="GO:0047617">
    <property type="term" value="F:fatty acyl-CoA hydrolase activity"/>
    <property type="evidence" value="ECO:0007669"/>
    <property type="project" value="TreeGrafter"/>
</dbReference>
<dbReference type="SUPFAM" id="SSF53474">
    <property type="entry name" value="alpha/beta-Hydrolases"/>
    <property type="match status" value="1"/>
</dbReference>
<dbReference type="PANTHER" id="PTHR10824:SF36">
    <property type="entry name" value="ACYL-COA THIOESTERASE 17-RELATED"/>
    <property type="match status" value="1"/>
</dbReference>
<dbReference type="GO" id="GO:0006637">
    <property type="term" value="P:acyl-CoA metabolic process"/>
    <property type="evidence" value="ECO:0007669"/>
    <property type="project" value="TreeGrafter"/>
</dbReference>
<evidence type="ECO:0000313" key="3">
    <source>
        <dbReference type="Proteomes" id="UP000829720"/>
    </source>
</evidence>
<evidence type="ECO:0000259" key="1">
    <source>
        <dbReference type="Pfam" id="PF08840"/>
    </source>
</evidence>
<dbReference type="Proteomes" id="UP000829720">
    <property type="component" value="Unassembled WGS sequence"/>
</dbReference>
<dbReference type="Pfam" id="PF08840">
    <property type="entry name" value="BAAT_C"/>
    <property type="match status" value="1"/>
</dbReference>
<dbReference type="AlphaFoldDB" id="A0A8T3CGH0"/>
<feature type="domain" description="BAAT/Acyl-CoA thioester hydrolase C-terminal" evidence="1">
    <location>
        <begin position="5"/>
        <end position="138"/>
    </location>
</feature>
<sequence>MRNVHKTRYNEEKQVIWRDLILPIPSDPKKKIDVGQIKCPLALIVGGDDQNWPAPESAVDIEKVMKDAGNSHLLTTLSYPMAGHLFEPPFAPLCRTSIFIGKDKEEAHVLWGGETEAHAHAQQHSWWKILSFLEQHLHSSGESTLLVAQLSAEPPRKATVTSVKTRL</sequence>
<evidence type="ECO:0000313" key="2">
    <source>
        <dbReference type="EMBL" id="KAI1882144.1"/>
    </source>
</evidence>
<gene>
    <name evidence="2" type="ORF">AGOR_G00247650</name>
</gene>
<dbReference type="EMBL" id="JAERUA010000025">
    <property type="protein sequence ID" value="KAI1882144.1"/>
    <property type="molecule type" value="Genomic_DNA"/>
</dbReference>